<dbReference type="AlphaFoldDB" id="A0A9N8D9K0"/>
<feature type="compositionally biased region" description="Basic and acidic residues" evidence="1">
    <location>
        <begin position="104"/>
        <end position="121"/>
    </location>
</feature>
<feature type="compositionally biased region" description="Basic and acidic residues" evidence="1">
    <location>
        <begin position="51"/>
        <end position="69"/>
    </location>
</feature>
<feature type="compositionally biased region" description="Polar residues" evidence="1">
    <location>
        <begin position="782"/>
        <end position="808"/>
    </location>
</feature>
<comment type="caution">
    <text evidence="2">The sequence shown here is derived from an EMBL/GenBank/DDBJ whole genome shotgun (WGS) entry which is preliminary data.</text>
</comment>
<feature type="compositionally biased region" description="Basic and acidic residues" evidence="1">
    <location>
        <begin position="357"/>
        <end position="371"/>
    </location>
</feature>
<feature type="compositionally biased region" description="Low complexity" evidence="1">
    <location>
        <begin position="157"/>
        <end position="186"/>
    </location>
</feature>
<reference evidence="2" key="1">
    <citation type="submission" date="2020-06" db="EMBL/GenBank/DDBJ databases">
        <authorList>
            <consortium name="Plant Systems Biology data submission"/>
        </authorList>
    </citation>
    <scope>NUCLEOTIDE SEQUENCE</scope>
    <source>
        <strain evidence="2">D6</strain>
    </source>
</reference>
<feature type="compositionally biased region" description="Basic and acidic residues" evidence="1">
    <location>
        <begin position="714"/>
        <end position="736"/>
    </location>
</feature>
<proteinExistence type="predicted"/>
<organism evidence="2 3">
    <name type="scientific">Seminavis robusta</name>
    <dbReference type="NCBI Taxonomy" id="568900"/>
    <lineage>
        <taxon>Eukaryota</taxon>
        <taxon>Sar</taxon>
        <taxon>Stramenopiles</taxon>
        <taxon>Ochrophyta</taxon>
        <taxon>Bacillariophyta</taxon>
        <taxon>Bacillariophyceae</taxon>
        <taxon>Bacillariophycidae</taxon>
        <taxon>Naviculales</taxon>
        <taxon>Naviculaceae</taxon>
        <taxon>Seminavis</taxon>
    </lineage>
</organism>
<feature type="region of interest" description="Disordered" evidence="1">
    <location>
        <begin position="714"/>
        <end position="750"/>
    </location>
</feature>
<gene>
    <name evidence="2" type="ORF">SEMRO_24_G016650.1</name>
</gene>
<feature type="compositionally biased region" description="Basic and acidic residues" evidence="1">
    <location>
        <begin position="229"/>
        <end position="249"/>
    </location>
</feature>
<dbReference type="EMBL" id="CAICTM010000024">
    <property type="protein sequence ID" value="CAB9497721.1"/>
    <property type="molecule type" value="Genomic_DNA"/>
</dbReference>
<feature type="compositionally biased region" description="Polar residues" evidence="1">
    <location>
        <begin position="737"/>
        <end position="749"/>
    </location>
</feature>
<feature type="compositionally biased region" description="Polar residues" evidence="1">
    <location>
        <begin position="889"/>
        <end position="903"/>
    </location>
</feature>
<sequence length="1032" mass="112835">MMDGQVMESFAGAAGDDDPTVPVEDGKTTKAADVERIESDAIAVTVPVHPTGDKDDVSKLEEKGRREVELIDEPEVSTEEVKDYEKKILAEQEKKAAMEQLPEQEPKEQNGQDAENTRLIRDEEEPREEPIDESNVQDRTGSETTQETTQDDDDGEVVVVKTLNDTTDNDNITCNISLTETSSPSSEIEEDANGALQTRHSNGAETSNNSNGQENNNSRERLLATMNKIEQDDSEEKKDDPSVELQEDREAQEESMIKKIEDVVTVSSEGSSEICSSAVVHVIEGDSVRKVCLQLDSTEPESETGGLGTSIEGNTPEDSTVAFVNLIESEQAKTESEVDQEHIKADQESEIEVAGITEEKEETRDRQKEEGGAMQQTQTLATSEETQIAGAPRRDSLVSSLRAKFERNSGNLSVDMEKFYMNQRAQLATYQMKKREALFWNYGDTGGKEGKEIDVDDLPLSGSVALIRRTFEDRHISYVFAVHKKKGLLLKKLVPGEDGTPRYEVPAGIVAESDYSDAERESGNMKERLLLASRLGAARELFAETGLDVRGCLDRLVPANVMSDESSKLYEDMPLLQNQFQQALMYFLILSDDDCLDGVAPPDLHSVKSAESSDHNPELGSNHAQSFHFVFESDPVEASKRLESKGFGVADAFILSLQPDNPLYDDKIKPMKAQSMRKLTAFGNAAKVSCNNRNSPPKAQSMRNLMALGKHESKLLHSDEGSPVRPQSMRELRTSSKDPPTTEQLPSFFTSVTSSKTGVTVESSVSTAATNASTVDNASNNQTASIPNSAASGQNSKAKANTVASGTNDASDAITPSTTTTTILSGLNQVQTSKDPEEVDIQKLHTTWLGTNLAAKVANKLEKVELKEFTSDGDSAASELVSPCDSMQEEGSSVRSSSVLDGTTDTESEYDCGATCDESVKGRRTIPAGDIFPASNWELLRENRSCQLKNKIVVADADEVEVVAVILLRRNSEESDDGETGLCVLNNEKPSALKRPGQSEGDKKLRVTFSLRKNNSNANEFDEDETLCCWVC</sequence>
<feature type="compositionally biased region" description="Polar residues" evidence="1">
    <location>
        <begin position="195"/>
        <end position="206"/>
    </location>
</feature>
<protein>
    <submittedName>
        <fullName evidence="2">NUDIX domain</fullName>
    </submittedName>
</protein>
<evidence type="ECO:0000256" key="1">
    <source>
        <dbReference type="SAM" id="MobiDB-lite"/>
    </source>
</evidence>
<keyword evidence="3" id="KW-1185">Reference proteome</keyword>
<feature type="region of interest" description="Disordered" evidence="1">
    <location>
        <begin position="886"/>
        <end position="911"/>
    </location>
</feature>
<feature type="compositionally biased region" description="Basic and acidic residues" evidence="1">
    <location>
        <begin position="79"/>
        <end position="97"/>
    </location>
</feature>
<feature type="region of interest" description="Disordered" evidence="1">
    <location>
        <begin position="357"/>
        <end position="395"/>
    </location>
</feature>
<feature type="compositionally biased region" description="Low complexity" evidence="1">
    <location>
        <begin position="207"/>
        <end position="216"/>
    </location>
</feature>
<name>A0A9N8D9K0_9STRA</name>
<feature type="region of interest" description="Disordered" evidence="1">
    <location>
        <begin position="47"/>
        <end position="256"/>
    </location>
</feature>
<feature type="region of interest" description="Disordered" evidence="1">
    <location>
        <begin position="776"/>
        <end position="817"/>
    </location>
</feature>
<dbReference type="Proteomes" id="UP001153069">
    <property type="component" value="Unassembled WGS sequence"/>
</dbReference>
<evidence type="ECO:0000313" key="3">
    <source>
        <dbReference type="Proteomes" id="UP001153069"/>
    </source>
</evidence>
<evidence type="ECO:0000313" key="2">
    <source>
        <dbReference type="EMBL" id="CAB9497721.1"/>
    </source>
</evidence>
<accession>A0A9N8D9K0</accession>
<feature type="region of interest" description="Disordered" evidence="1">
    <location>
        <begin position="1"/>
        <end position="31"/>
    </location>
</feature>
<feature type="region of interest" description="Disordered" evidence="1">
    <location>
        <begin position="297"/>
        <end position="316"/>
    </location>
</feature>
<feature type="compositionally biased region" description="Acidic residues" evidence="1">
    <location>
        <begin position="122"/>
        <end position="132"/>
    </location>
</feature>
<feature type="compositionally biased region" description="Polar residues" evidence="1">
    <location>
        <begin position="374"/>
        <end position="386"/>
    </location>
</feature>